<name>A0ABR6XUD1_9BURK</name>
<keyword evidence="8" id="KW-0998">Cell outer membrane</keyword>
<dbReference type="PANTHER" id="PTHR30069">
    <property type="entry name" value="TONB-DEPENDENT OUTER MEMBRANE RECEPTOR"/>
    <property type="match status" value="1"/>
</dbReference>
<keyword evidence="13" id="KW-1185">Reference proteome</keyword>
<feature type="signal peptide" evidence="9">
    <location>
        <begin position="1"/>
        <end position="30"/>
    </location>
</feature>
<dbReference type="Gene3D" id="2.170.130.10">
    <property type="entry name" value="TonB-dependent receptor, plug domain"/>
    <property type="match status" value="1"/>
</dbReference>
<evidence type="ECO:0000256" key="9">
    <source>
        <dbReference type="SAM" id="SignalP"/>
    </source>
</evidence>
<evidence type="ECO:0000256" key="1">
    <source>
        <dbReference type="ARBA" id="ARBA00004571"/>
    </source>
</evidence>
<dbReference type="InterPro" id="IPR037066">
    <property type="entry name" value="Plug_dom_sf"/>
</dbReference>
<gene>
    <name evidence="12" type="ORF">H8K33_16430</name>
</gene>
<evidence type="ECO:0000313" key="12">
    <source>
        <dbReference type="EMBL" id="MBC3833097.1"/>
    </source>
</evidence>
<keyword evidence="5" id="KW-0812">Transmembrane</keyword>
<comment type="caution">
    <text evidence="12">The sequence shown here is derived from an EMBL/GenBank/DDBJ whole genome shotgun (WGS) entry which is preliminary data.</text>
</comment>
<dbReference type="Proteomes" id="UP000643610">
    <property type="component" value="Unassembled WGS sequence"/>
</dbReference>
<dbReference type="InterPro" id="IPR039426">
    <property type="entry name" value="TonB-dep_rcpt-like"/>
</dbReference>
<dbReference type="EMBL" id="JACOFU010000008">
    <property type="protein sequence ID" value="MBC3833097.1"/>
    <property type="molecule type" value="Genomic_DNA"/>
</dbReference>
<dbReference type="SUPFAM" id="SSF56935">
    <property type="entry name" value="Porins"/>
    <property type="match status" value="1"/>
</dbReference>
<dbReference type="InterPro" id="IPR013784">
    <property type="entry name" value="Carb-bd-like_fold"/>
</dbReference>
<dbReference type="InterPro" id="IPR036942">
    <property type="entry name" value="Beta-barrel_TonB_sf"/>
</dbReference>
<dbReference type="Pfam" id="PF25183">
    <property type="entry name" value="OMP_b-brl_4"/>
    <property type="match status" value="1"/>
</dbReference>
<feature type="chain" id="PRO_5045203013" evidence="9">
    <location>
        <begin position="31"/>
        <end position="1031"/>
    </location>
</feature>
<evidence type="ECO:0000256" key="3">
    <source>
        <dbReference type="ARBA" id="ARBA00022448"/>
    </source>
</evidence>
<reference evidence="12 13" key="1">
    <citation type="submission" date="2020-08" db="EMBL/GenBank/DDBJ databases">
        <title>Novel species isolated from subtropical streams in China.</title>
        <authorList>
            <person name="Lu H."/>
        </authorList>
    </citation>
    <scope>NUCLEOTIDE SEQUENCE [LARGE SCALE GENOMIC DNA]</scope>
    <source>
        <strain evidence="12 13">KCTC 52442</strain>
    </source>
</reference>
<comment type="similarity">
    <text evidence="2">Belongs to the TonB-dependent receptor family.</text>
</comment>
<dbReference type="InterPro" id="IPR057601">
    <property type="entry name" value="Oar-like_b-barrel"/>
</dbReference>
<feature type="domain" description="TonB-dependent receptor plug" evidence="10">
    <location>
        <begin position="136"/>
        <end position="228"/>
    </location>
</feature>
<keyword evidence="3" id="KW-0813">Transport</keyword>
<sequence>MFKKSLVAHALVLAFGASVLTIGVMPEAMAQSNAAGTLHGSVVPGSANNVIIKNTATNSIRTATIGADGRFQATALQPGPYEVTALKDKSIVSSGTVEVLAGQGSEAILSTAGVQTVQVSAKRTRIDVTNASNGATFTAKELDKLPIGRNIQAVVQLAPNTTKSDPGYPAASFAGGGASENSYYINGYAVTNSFNQLGSSELPFGAISQAQVLVGGFGAEFGRSVGGVVNVTTKSGTNKWETGAMASWSPNAFRSKPKDLYYPVIGATNTKATDGTLNVRREDNKADVMLLGAYVGGPIIEDKLFMFVSAEATRTETSGVNQARTSTSLAGNGWFERENKLHRYMAKLDWNISDDHRIEFTALGDLPKTDERYKSYNYDTRVVGTKVNSSNYRELTEGSNGGSSKILRYIGNFTDNLTLTALAGQTKQSLKQVPAGYNPNLFQVFAEPDNRVKGLNYNSGQTITAAQISPDAKSDVKSYRLDLEYRIGQHTIRGGIDKVEMSSLNHGSQTAGGGSWVYARSLTPSGNTPVAGGVLPPLTPYGGFAAEGYYVGKNLNKTISNAYAGQNAQYIEDRYQATKNILLTFGLRAESYFNANSSKEKYIEMKNQIAPRFQAVWDVNNDASLKVFGSAGRYNVPLPAMMALRGANGPLNTSQYYVYTGTDSNGLPTGLTEISKPISQNGEYGQPYDGKTLAAKGLKSNYQDEISLGFEKAHSTSLNFGVKGTYRLLKSSIDDLCDNRPFVAWAKKNNVDYSNYSGAEEPHGCQLFNPGLNNTFIVDFADADPAQARKKYHTVALTAADLGFPKATRSYAALDFFVEHPYVNGWYGRVNYTLSRNKGNTEGQTRSDGNGAQGDIAMTATWDYKEQAIGGDGLLPNDRTHQIKAFGFYDISSQLTIGANLILASGRPISCQGSHSIPPNPADPYNPNYSNANFFCGGGADYTKNVVTPRGSLGRTAWENQIDVNLAYKPDFLKGMSVKMDIFNLFDNQYVTKVNEVYNTGAKIQSALYGGVNAYNAGRSGRITVQYDHKF</sequence>
<keyword evidence="9" id="KW-0732">Signal</keyword>
<dbReference type="Gene3D" id="2.40.170.20">
    <property type="entry name" value="TonB-dependent receptor, beta-barrel domain"/>
    <property type="match status" value="1"/>
</dbReference>
<dbReference type="SUPFAM" id="SSF49452">
    <property type="entry name" value="Starch-binding domain-like"/>
    <property type="match status" value="1"/>
</dbReference>
<evidence type="ECO:0000256" key="6">
    <source>
        <dbReference type="ARBA" id="ARBA00023136"/>
    </source>
</evidence>
<protein>
    <submittedName>
        <fullName evidence="12">TonB-dependent receptor</fullName>
    </submittedName>
</protein>
<evidence type="ECO:0000256" key="7">
    <source>
        <dbReference type="ARBA" id="ARBA00023170"/>
    </source>
</evidence>
<evidence type="ECO:0000256" key="8">
    <source>
        <dbReference type="ARBA" id="ARBA00023237"/>
    </source>
</evidence>
<evidence type="ECO:0000256" key="4">
    <source>
        <dbReference type="ARBA" id="ARBA00022452"/>
    </source>
</evidence>
<dbReference type="InterPro" id="IPR012910">
    <property type="entry name" value="Plug_dom"/>
</dbReference>
<feature type="domain" description="TonB-dependent transporter Oar-like beta-barrel" evidence="11">
    <location>
        <begin position="339"/>
        <end position="595"/>
    </location>
</feature>
<evidence type="ECO:0000259" key="10">
    <source>
        <dbReference type="Pfam" id="PF07715"/>
    </source>
</evidence>
<keyword evidence="4" id="KW-1134">Transmembrane beta strand</keyword>
<dbReference type="Gene3D" id="2.60.40.1120">
    <property type="entry name" value="Carboxypeptidase-like, regulatory domain"/>
    <property type="match status" value="1"/>
</dbReference>
<evidence type="ECO:0000256" key="5">
    <source>
        <dbReference type="ARBA" id="ARBA00022692"/>
    </source>
</evidence>
<evidence type="ECO:0000256" key="2">
    <source>
        <dbReference type="ARBA" id="ARBA00009810"/>
    </source>
</evidence>
<proteinExistence type="inferred from homology"/>
<evidence type="ECO:0000259" key="11">
    <source>
        <dbReference type="Pfam" id="PF25183"/>
    </source>
</evidence>
<dbReference type="PANTHER" id="PTHR30069:SF46">
    <property type="entry name" value="OAR PROTEIN"/>
    <property type="match status" value="1"/>
</dbReference>
<comment type="subcellular location">
    <subcellularLocation>
        <location evidence="1">Cell outer membrane</location>
        <topology evidence="1">Multi-pass membrane protein</topology>
    </subcellularLocation>
</comment>
<keyword evidence="6" id="KW-0472">Membrane</keyword>
<keyword evidence="7 12" id="KW-0675">Receptor</keyword>
<accession>A0ABR6XUD1</accession>
<evidence type="ECO:0000313" key="13">
    <source>
        <dbReference type="Proteomes" id="UP000643610"/>
    </source>
</evidence>
<dbReference type="Pfam" id="PF07715">
    <property type="entry name" value="Plug"/>
    <property type="match status" value="1"/>
</dbReference>
<organism evidence="12 13">
    <name type="scientific">Undibacterium amnicola</name>
    <dbReference type="NCBI Taxonomy" id="1834038"/>
    <lineage>
        <taxon>Bacteria</taxon>
        <taxon>Pseudomonadati</taxon>
        <taxon>Pseudomonadota</taxon>
        <taxon>Betaproteobacteria</taxon>
        <taxon>Burkholderiales</taxon>
        <taxon>Oxalobacteraceae</taxon>
        <taxon>Undibacterium</taxon>
    </lineage>
</organism>